<dbReference type="Proteomes" id="UP001596250">
    <property type="component" value="Unassembled WGS sequence"/>
</dbReference>
<dbReference type="Pfam" id="PF14559">
    <property type="entry name" value="TPR_19"/>
    <property type="match status" value="2"/>
</dbReference>
<evidence type="ECO:0000256" key="3">
    <source>
        <dbReference type="PROSITE-ProRule" id="PRU00339"/>
    </source>
</evidence>
<dbReference type="Gene3D" id="1.25.40.10">
    <property type="entry name" value="Tetratricopeptide repeat domain"/>
    <property type="match status" value="2"/>
</dbReference>
<organism evidence="4 5">
    <name type="scientific">Marinicrinis lubricantis</name>
    <dbReference type="NCBI Taxonomy" id="2086470"/>
    <lineage>
        <taxon>Bacteria</taxon>
        <taxon>Bacillati</taxon>
        <taxon>Bacillota</taxon>
        <taxon>Bacilli</taxon>
        <taxon>Bacillales</taxon>
        <taxon>Paenibacillaceae</taxon>
    </lineage>
</organism>
<keyword evidence="1" id="KW-0677">Repeat</keyword>
<dbReference type="SUPFAM" id="SSF47954">
    <property type="entry name" value="Cyclin-like"/>
    <property type="match status" value="1"/>
</dbReference>
<keyword evidence="5" id="KW-1185">Reference proteome</keyword>
<dbReference type="InterPro" id="IPR051012">
    <property type="entry name" value="CellSynth/LPSAsmb/PSIAsmb"/>
</dbReference>
<keyword evidence="2 3" id="KW-0802">TPR repeat</keyword>
<dbReference type="SUPFAM" id="SSF48452">
    <property type="entry name" value="TPR-like"/>
    <property type="match status" value="2"/>
</dbReference>
<reference evidence="5" key="1">
    <citation type="journal article" date="2019" name="Int. J. Syst. Evol. Microbiol.">
        <title>The Global Catalogue of Microorganisms (GCM) 10K type strain sequencing project: providing services to taxonomists for standard genome sequencing and annotation.</title>
        <authorList>
            <consortium name="The Broad Institute Genomics Platform"/>
            <consortium name="The Broad Institute Genome Sequencing Center for Infectious Disease"/>
            <person name="Wu L."/>
            <person name="Ma J."/>
        </authorList>
    </citation>
    <scope>NUCLEOTIDE SEQUENCE [LARGE SCALE GENOMIC DNA]</scope>
    <source>
        <strain evidence="5">CCM 8749</strain>
    </source>
</reference>
<evidence type="ECO:0000313" key="5">
    <source>
        <dbReference type="Proteomes" id="UP001596250"/>
    </source>
</evidence>
<dbReference type="PANTHER" id="PTHR45586:SF1">
    <property type="entry name" value="LIPOPOLYSACCHARIDE ASSEMBLY PROTEIN B"/>
    <property type="match status" value="1"/>
</dbReference>
<protein>
    <submittedName>
        <fullName evidence="4">Tetratricopeptide repeat protein</fullName>
    </submittedName>
</protein>
<feature type="repeat" description="TPR" evidence="3">
    <location>
        <begin position="91"/>
        <end position="124"/>
    </location>
</feature>
<dbReference type="SMART" id="SM00028">
    <property type="entry name" value="TPR"/>
    <property type="match status" value="5"/>
</dbReference>
<evidence type="ECO:0000256" key="2">
    <source>
        <dbReference type="ARBA" id="ARBA00022803"/>
    </source>
</evidence>
<gene>
    <name evidence="4" type="ORF">ACFPXP_11435</name>
</gene>
<dbReference type="InterPro" id="IPR011990">
    <property type="entry name" value="TPR-like_helical_dom_sf"/>
</dbReference>
<proteinExistence type="predicted"/>
<comment type="caution">
    <text evidence="4">The sequence shown here is derived from an EMBL/GenBank/DDBJ whole genome shotgun (WGS) entry which is preliminary data.</text>
</comment>
<dbReference type="PROSITE" id="PS50005">
    <property type="entry name" value="TPR"/>
    <property type="match status" value="2"/>
</dbReference>
<dbReference type="RefSeq" id="WP_379894348.1">
    <property type="nucleotide sequence ID" value="NZ_CBCSCT010000057.1"/>
</dbReference>
<evidence type="ECO:0000313" key="4">
    <source>
        <dbReference type="EMBL" id="MFC5987025.1"/>
    </source>
</evidence>
<dbReference type="InterPro" id="IPR019734">
    <property type="entry name" value="TPR_rpt"/>
</dbReference>
<accession>A0ABW1IPM4</accession>
<feature type="repeat" description="TPR" evidence="3">
    <location>
        <begin position="22"/>
        <end position="55"/>
    </location>
</feature>
<sequence length="581" mass="68039">MENNKRSPRPQRPKIISLKMDANFFFEKAMQSLDRYRYDKALKYFQRAVEYEPNNPINHCNMAGIYSEIGNYEQSNHILSKILNEIDPSMTECYFYMANNYANMESFEQAEEALLRYLEKDPRGVFLEESEEMIEMLSYELDRPTPIKHIKSREVFFEHDKARSLMEEGKFTEAAAILKRLTKKYPDFLAAHNNLALAHFYMGNMEQCTACIGEVLQQEQGNVHALCNLAIVYKHQGNMTGLEQILELLRRMYPFHQDHVFKLAMTLGILGEHDSAYRHFQRLMNSGDFTDDPCLHHYYAVSSFRVGRWDQAERMWRKANRLDPDSPVPAFYLEHIEELKEMQEPYPHLSYHYYLPYEDKFRDLGGDPEGITEDLIRDPLIRSSFHWALYNGDEETKLQVIQALGILADEDAEGVLRDFLKNDQEQDDMKKAAIYVLKAMGAKEPFHVVLEGKEVVIYATPSSQLPVWEQQWQDVMEIASSHMSKRYDLFQKHDMQTLWIEYLGKAYPSVPFIQKAEGWAAALEYLTAKMHSRPVTYKDLAGRYNVSVATIRKHVLTIDEMCGLKEKMENIYSQFQEKSLR</sequence>
<dbReference type="InterPro" id="IPR036915">
    <property type="entry name" value="Cyclin-like_sf"/>
</dbReference>
<dbReference type="PANTHER" id="PTHR45586">
    <property type="entry name" value="TPR REPEAT-CONTAINING PROTEIN PA4667"/>
    <property type="match status" value="1"/>
</dbReference>
<name>A0ABW1IPM4_9BACL</name>
<dbReference type="EMBL" id="JBHSQV010000148">
    <property type="protein sequence ID" value="MFC5987025.1"/>
    <property type="molecule type" value="Genomic_DNA"/>
</dbReference>
<evidence type="ECO:0000256" key="1">
    <source>
        <dbReference type="ARBA" id="ARBA00022737"/>
    </source>
</evidence>